<name>L0D7S8_SINAD</name>
<dbReference type="RefSeq" id="WP_015244485.1">
    <property type="nucleotide sequence ID" value="NC_019892.1"/>
</dbReference>
<dbReference type="AlphaFoldDB" id="L0D7S8"/>
<dbReference type="HOGENOM" id="CLU_1524147_0_0_0"/>
<sequence length="176" mass="19186">MATDFDYELNPPKKVKQKSYATCWAAAFESILDAAAVSNKKTEDELVSDYGVAQAGGGIRPIDLGNVAKNFGFLFNIFVDKKDTVVFTDKFLIERLKQSGAVMAAAKISTSGPFPWYHAQVIWGVKYLGTSDIGSSNALLSTMNPADGKYALYPISYFTTNTPLFTCWKNVSAPSP</sequence>
<dbReference type="Proteomes" id="UP000010798">
    <property type="component" value="Chromosome"/>
</dbReference>
<evidence type="ECO:0000313" key="1">
    <source>
        <dbReference type="EMBL" id="AGA25307.1"/>
    </source>
</evidence>
<reference evidence="1 2" key="1">
    <citation type="submission" date="2012-02" db="EMBL/GenBank/DDBJ databases">
        <title>Complete sequence of chromosome of Singulisphaera acidiphila DSM 18658.</title>
        <authorList>
            <consortium name="US DOE Joint Genome Institute (JGI-PGF)"/>
            <person name="Lucas S."/>
            <person name="Copeland A."/>
            <person name="Lapidus A."/>
            <person name="Glavina del Rio T."/>
            <person name="Dalin E."/>
            <person name="Tice H."/>
            <person name="Bruce D."/>
            <person name="Goodwin L."/>
            <person name="Pitluck S."/>
            <person name="Peters L."/>
            <person name="Ovchinnikova G."/>
            <person name="Chertkov O."/>
            <person name="Kyrpides N."/>
            <person name="Mavromatis K."/>
            <person name="Ivanova N."/>
            <person name="Brettin T."/>
            <person name="Detter J.C."/>
            <person name="Han C."/>
            <person name="Larimer F."/>
            <person name="Land M."/>
            <person name="Hauser L."/>
            <person name="Markowitz V."/>
            <person name="Cheng J.-F."/>
            <person name="Hugenholtz P."/>
            <person name="Woyke T."/>
            <person name="Wu D."/>
            <person name="Tindall B."/>
            <person name="Pomrenke H."/>
            <person name="Brambilla E."/>
            <person name="Klenk H.-P."/>
            <person name="Eisen J.A."/>
        </authorList>
    </citation>
    <scope>NUCLEOTIDE SEQUENCE [LARGE SCALE GENOMIC DNA]</scope>
    <source>
        <strain evidence="2">ATCC BAA-1392 / DSM 18658 / VKM B-2454 / MOB10</strain>
    </source>
</reference>
<proteinExistence type="predicted"/>
<gene>
    <name evidence="1" type="ordered locus">Sinac_0902</name>
</gene>
<dbReference type="EMBL" id="CP003364">
    <property type="protein sequence ID" value="AGA25307.1"/>
    <property type="molecule type" value="Genomic_DNA"/>
</dbReference>
<dbReference type="InterPro" id="IPR022118">
    <property type="entry name" value="Peptidase_C70_AvrRpt2"/>
</dbReference>
<evidence type="ECO:0000313" key="2">
    <source>
        <dbReference type="Proteomes" id="UP000010798"/>
    </source>
</evidence>
<evidence type="ECO:0008006" key="3">
    <source>
        <dbReference type="Google" id="ProtNLM"/>
    </source>
</evidence>
<protein>
    <recommendedName>
        <fullName evidence="3">Peptidase C1A papain C-terminal domain-containing protein</fullName>
    </recommendedName>
</protein>
<accession>L0D7S8</accession>
<dbReference type="Pfam" id="PF12385">
    <property type="entry name" value="Peptidase_C70"/>
    <property type="match status" value="1"/>
</dbReference>
<keyword evidence="2" id="KW-1185">Reference proteome</keyword>
<dbReference type="KEGG" id="saci:Sinac_0902"/>
<organism evidence="1 2">
    <name type="scientific">Singulisphaera acidiphila (strain ATCC BAA-1392 / DSM 18658 / VKM B-2454 / MOB10)</name>
    <dbReference type="NCBI Taxonomy" id="886293"/>
    <lineage>
        <taxon>Bacteria</taxon>
        <taxon>Pseudomonadati</taxon>
        <taxon>Planctomycetota</taxon>
        <taxon>Planctomycetia</taxon>
        <taxon>Isosphaerales</taxon>
        <taxon>Isosphaeraceae</taxon>
        <taxon>Singulisphaera</taxon>
    </lineage>
</organism>